<dbReference type="EMBL" id="AFYH01256089">
    <property type="status" value="NOT_ANNOTATED_CDS"/>
    <property type="molecule type" value="Genomic_DNA"/>
</dbReference>
<protein>
    <submittedName>
        <fullName evidence="4">Uncharacterized protein</fullName>
    </submittedName>
</protein>
<dbReference type="PANTHER" id="PTHR21472">
    <property type="entry name" value="ENDONUCLEASE DOMAIN-CONTAINING 1 PROTEIN ENDOD1"/>
    <property type="match status" value="1"/>
</dbReference>
<dbReference type="STRING" id="7897.ENSLACP00000003757"/>
<proteinExistence type="predicted"/>
<dbReference type="Pfam" id="PF01223">
    <property type="entry name" value="Endonuclease_NS"/>
    <property type="match status" value="1"/>
</dbReference>
<dbReference type="OMA" id="FREKCAD"/>
<dbReference type="EMBL" id="AFYH01256088">
    <property type="status" value="NOT_ANNOTATED_CDS"/>
    <property type="molecule type" value="Genomic_DNA"/>
</dbReference>
<feature type="domain" description="ENPP1-3/EXOG-like endonuclease/phosphodiesterase" evidence="2">
    <location>
        <begin position="56"/>
        <end position="257"/>
    </location>
</feature>
<dbReference type="InterPro" id="IPR001604">
    <property type="entry name" value="Endo_G_ENPP1-like_dom"/>
</dbReference>
<evidence type="ECO:0000259" key="2">
    <source>
        <dbReference type="SMART" id="SM00477"/>
    </source>
</evidence>
<dbReference type="SMART" id="SM00477">
    <property type="entry name" value="NUC"/>
    <property type="match status" value="1"/>
</dbReference>
<feature type="chain" id="PRO_5003579165" evidence="1">
    <location>
        <begin position="20"/>
        <end position="277"/>
    </location>
</feature>
<accession>H3A286</accession>
<reference evidence="4" key="3">
    <citation type="submission" date="2025-09" db="UniProtKB">
        <authorList>
            <consortium name="Ensembl"/>
        </authorList>
    </citation>
    <scope>IDENTIFICATION</scope>
</reference>
<feature type="domain" description="DNA/RNA non-specific endonuclease/pyrophosphatase/phosphodiesterase" evidence="3">
    <location>
        <begin position="55"/>
        <end position="271"/>
    </location>
</feature>
<reference evidence="5" key="1">
    <citation type="submission" date="2011-08" db="EMBL/GenBank/DDBJ databases">
        <title>The draft genome of Latimeria chalumnae.</title>
        <authorList>
            <person name="Di Palma F."/>
            <person name="Alfoldi J."/>
            <person name="Johnson J."/>
            <person name="Berlin A."/>
            <person name="Gnerre S."/>
            <person name="Jaffe D."/>
            <person name="MacCallum I."/>
            <person name="Young S."/>
            <person name="Walker B.J."/>
            <person name="Lander E."/>
            <person name="Lindblad-Toh K."/>
        </authorList>
    </citation>
    <scope>NUCLEOTIDE SEQUENCE [LARGE SCALE GENOMIC DNA]</scope>
    <source>
        <strain evidence="5">Wild caught</strain>
    </source>
</reference>
<dbReference type="InParanoid" id="H3A286"/>
<keyword evidence="1" id="KW-0732">Signal</keyword>
<dbReference type="GeneTree" id="ENSGT01030000234592"/>
<dbReference type="Ensembl" id="ENSLACT00000003791.1">
    <property type="protein sequence ID" value="ENSLACP00000003757.1"/>
    <property type="gene ID" value="ENSLACG00000003348.1"/>
</dbReference>
<dbReference type="HOGENOM" id="CLU_035817_1_0_1"/>
<keyword evidence="5" id="KW-1185">Reference proteome</keyword>
<dbReference type="eggNOG" id="ENOG502S36J">
    <property type="taxonomic scope" value="Eukaryota"/>
</dbReference>
<dbReference type="EMBL" id="AFYH01256090">
    <property type="status" value="NOT_ANNOTATED_CDS"/>
    <property type="molecule type" value="Genomic_DNA"/>
</dbReference>
<dbReference type="GO" id="GO:0003676">
    <property type="term" value="F:nucleic acid binding"/>
    <property type="evidence" value="ECO:0007669"/>
    <property type="project" value="InterPro"/>
</dbReference>
<evidence type="ECO:0000256" key="1">
    <source>
        <dbReference type="SAM" id="SignalP"/>
    </source>
</evidence>
<dbReference type="InterPro" id="IPR044929">
    <property type="entry name" value="DNA/RNA_non-sp_Endonuclease_sf"/>
</dbReference>
<dbReference type="GO" id="GO:0016787">
    <property type="term" value="F:hydrolase activity"/>
    <property type="evidence" value="ECO:0007669"/>
    <property type="project" value="InterPro"/>
</dbReference>
<sequence length="277" mass="31922">MNAMVLLSVTSAFFMGTNQEVVQSFNNRCDRFFFQNTEPSGFGNNYRRICQRYKNQYRFATLYDQNNRVPVYSSYIYQDNTSGNRSDIWKLEPQLANWPPSVKVSQLVDMMGTNINQRIQVSQAVKTDYETGKPKFDKGHLNPVCHQNGIDNRAATFTLTNAAPMPHGFNQRWFNQYEDVIRKCITQQCKQKMAYIVTGTVPGNQYMNNRVLIPSYVWSAVCCTLNNGSYVSVAVYERNVPQPSPLPPIQFRQVAELNKILSRYFKTPISIFRPPCP</sequence>
<name>H3A286_LATCH</name>
<dbReference type="SMART" id="SM00892">
    <property type="entry name" value="Endonuclease_NS"/>
    <property type="match status" value="1"/>
</dbReference>
<dbReference type="InterPro" id="IPR039015">
    <property type="entry name" value="ENDOD1"/>
</dbReference>
<dbReference type="Proteomes" id="UP000008672">
    <property type="component" value="Unassembled WGS sequence"/>
</dbReference>
<dbReference type="GO" id="GO:0046872">
    <property type="term" value="F:metal ion binding"/>
    <property type="evidence" value="ECO:0007669"/>
    <property type="project" value="InterPro"/>
</dbReference>
<evidence type="ECO:0000313" key="4">
    <source>
        <dbReference type="Ensembl" id="ENSLACP00000003757.1"/>
    </source>
</evidence>
<dbReference type="PANTHER" id="PTHR21472:SF7">
    <property type="entry name" value="ENDONUCLEASE G, MITOCHONDRIAL-LIKE ISOFORM X2"/>
    <property type="match status" value="1"/>
</dbReference>
<gene>
    <name evidence="4" type="primary">LOC102363100</name>
</gene>
<dbReference type="Gene3D" id="3.40.570.10">
    <property type="entry name" value="Extracellular Endonuclease, subunit A"/>
    <property type="match status" value="1"/>
</dbReference>
<reference evidence="4" key="2">
    <citation type="submission" date="2025-08" db="UniProtKB">
        <authorList>
            <consortium name="Ensembl"/>
        </authorList>
    </citation>
    <scope>IDENTIFICATION</scope>
</reference>
<dbReference type="AlphaFoldDB" id="H3A286"/>
<dbReference type="InterPro" id="IPR020821">
    <property type="entry name" value="ENPP1-3/EXOG-like_nuc-like"/>
</dbReference>
<dbReference type="FunCoup" id="H3A286">
    <property type="interactions" value="705"/>
</dbReference>
<evidence type="ECO:0000259" key="3">
    <source>
        <dbReference type="SMART" id="SM00892"/>
    </source>
</evidence>
<dbReference type="SUPFAM" id="SSF54060">
    <property type="entry name" value="His-Me finger endonucleases"/>
    <property type="match status" value="1"/>
</dbReference>
<evidence type="ECO:0000313" key="5">
    <source>
        <dbReference type="Proteomes" id="UP000008672"/>
    </source>
</evidence>
<feature type="signal peptide" evidence="1">
    <location>
        <begin position="1"/>
        <end position="19"/>
    </location>
</feature>
<dbReference type="InterPro" id="IPR044925">
    <property type="entry name" value="His-Me_finger_sf"/>
</dbReference>
<organism evidence="4 5">
    <name type="scientific">Latimeria chalumnae</name>
    <name type="common">Coelacanth</name>
    <dbReference type="NCBI Taxonomy" id="7897"/>
    <lineage>
        <taxon>Eukaryota</taxon>
        <taxon>Metazoa</taxon>
        <taxon>Chordata</taxon>
        <taxon>Craniata</taxon>
        <taxon>Vertebrata</taxon>
        <taxon>Euteleostomi</taxon>
        <taxon>Coelacanthiformes</taxon>
        <taxon>Coelacanthidae</taxon>
        <taxon>Latimeria</taxon>
    </lineage>
</organism>